<protein>
    <submittedName>
        <fullName evidence="1">Uncharacterized protein</fullName>
    </submittedName>
</protein>
<accession>A0A067RKV0</accession>
<gene>
    <name evidence="1" type="ORF">L798_05631</name>
</gene>
<evidence type="ECO:0000313" key="1">
    <source>
        <dbReference type="EMBL" id="KDR20143.1"/>
    </source>
</evidence>
<organism evidence="1 2">
    <name type="scientific">Zootermopsis nevadensis</name>
    <name type="common">Dampwood termite</name>
    <dbReference type="NCBI Taxonomy" id="136037"/>
    <lineage>
        <taxon>Eukaryota</taxon>
        <taxon>Metazoa</taxon>
        <taxon>Ecdysozoa</taxon>
        <taxon>Arthropoda</taxon>
        <taxon>Hexapoda</taxon>
        <taxon>Insecta</taxon>
        <taxon>Pterygota</taxon>
        <taxon>Neoptera</taxon>
        <taxon>Polyneoptera</taxon>
        <taxon>Dictyoptera</taxon>
        <taxon>Blattodea</taxon>
        <taxon>Blattoidea</taxon>
        <taxon>Termitoidae</taxon>
        <taxon>Termopsidae</taxon>
        <taxon>Zootermopsis</taxon>
    </lineage>
</organism>
<name>A0A067RKV0_ZOONE</name>
<reference evidence="1 2" key="1">
    <citation type="journal article" date="2014" name="Nat. Commun.">
        <title>Molecular traces of alternative social organization in a termite genome.</title>
        <authorList>
            <person name="Terrapon N."/>
            <person name="Li C."/>
            <person name="Robertson H.M."/>
            <person name="Ji L."/>
            <person name="Meng X."/>
            <person name="Booth W."/>
            <person name="Chen Z."/>
            <person name="Childers C.P."/>
            <person name="Glastad K.M."/>
            <person name="Gokhale K."/>
            <person name="Gowin J."/>
            <person name="Gronenberg W."/>
            <person name="Hermansen R.A."/>
            <person name="Hu H."/>
            <person name="Hunt B.G."/>
            <person name="Huylmans A.K."/>
            <person name="Khalil S.M."/>
            <person name="Mitchell R.D."/>
            <person name="Munoz-Torres M.C."/>
            <person name="Mustard J.A."/>
            <person name="Pan H."/>
            <person name="Reese J.T."/>
            <person name="Scharf M.E."/>
            <person name="Sun F."/>
            <person name="Vogel H."/>
            <person name="Xiao J."/>
            <person name="Yang W."/>
            <person name="Yang Z."/>
            <person name="Yang Z."/>
            <person name="Zhou J."/>
            <person name="Zhu J."/>
            <person name="Brent C.S."/>
            <person name="Elsik C.G."/>
            <person name="Goodisman M.A."/>
            <person name="Liberles D.A."/>
            <person name="Roe R.M."/>
            <person name="Vargo E.L."/>
            <person name="Vilcinskas A."/>
            <person name="Wang J."/>
            <person name="Bornberg-Bauer E."/>
            <person name="Korb J."/>
            <person name="Zhang G."/>
            <person name="Liebig J."/>
        </authorList>
    </citation>
    <scope>NUCLEOTIDE SEQUENCE [LARGE SCALE GENOMIC DNA]</scope>
    <source>
        <tissue evidence="1">Whole organism</tissue>
    </source>
</reference>
<proteinExistence type="predicted"/>
<sequence>MAMERLEPEHVFVMKKSDGGTGVSPTNSVFSCQYHSTAAPFILIHHLGDTKRSSSTKTLSQPNSSTQEAMYTLQIAYFRGHGTSLPKATSAITLLDVISTGTMIHRPNRSPSL</sequence>
<dbReference type="PROSITE" id="PS51257">
    <property type="entry name" value="PROKAR_LIPOPROTEIN"/>
    <property type="match status" value="1"/>
</dbReference>
<dbReference type="Proteomes" id="UP000027135">
    <property type="component" value="Unassembled WGS sequence"/>
</dbReference>
<dbReference type="EMBL" id="KK852618">
    <property type="protein sequence ID" value="KDR20143.1"/>
    <property type="molecule type" value="Genomic_DNA"/>
</dbReference>
<keyword evidence="2" id="KW-1185">Reference proteome</keyword>
<dbReference type="AlphaFoldDB" id="A0A067RKV0"/>
<evidence type="ECO:0000313" key="2">
    <source>
        <dbReference type="Proteomes" id="UP000027135"/>
    </source>
</evidence>
<dbReference type="InParanoid" id="A0A067RKV0"/>